<proteinExistence type="predicted"/>
<dbReference type="RefSeq" id="WP_006066111.1">
    <property type="nucleotide sequence ID" value="NZ_CP031305.1"/>
</dbReference>
<keyword evidence="1" id="KW-0812">Transmembrane</keyword>
<dbReference type="InterPro" id="IPR058328">
    <property type="entry name" value="DUF8015"/>
</dbReference>
<evidence type="ECO:0000313" key="2">
    <source>
        <dbReference type="EMBL" id="QCC54002.1"/>
    </source>
</evidence>
<dbReference type="EMBL" id="CP031305">
    <property type="protein sequence ID" value="QCC54002.1"/>
    <property type="molecule type" value="Genomic_DNA"/>
</dbReference>
<organism evidence="2 3">
    <name type="scientific">Natronorubrum bangense</name>
    <dbReference type="NCBI Taxonomy" id="61858"/>
    <lineage>
        <taxon>Archaea</taxon>
        <taxon>Methanobacteriati</taxon>
        <taxon>Methanobacteriota</taxon>
        <taxon>Stenosarchaea group</taxon>
        <taxon>Halobacteria</taxon>
        <taxon>Halobacteriales</taxon>
        <taxon>Natrialbaceae</taxon>
        <taxon>Natronorubrum</taxon>
    </lineage>
</organism>
<dbReference type="GeneID" id="39850706"/>
<dbReference type="KEGG" id="nbg:DV706_05545"/>
<dbReference type="Pfam" id="PF26047">
    <property type="entry name" value="DUF8015"/>
    <property type="match status" value="1"/>
</dbReference>
<dbReference type="Proteomes" id="UP000296822">
    <property type="component" value="Chromosome"/>
</dbReference>
<sequence>MYEKPISRPKRDPFDALVDVLAAATRYDLHLVIVPVAFAVALVAASVLGVSIVQAMLIAAPIGVFVIIDACYLNPPVDQGSP</sequence>
<dbReference type="AlphaFoldDB" id="A0A4D6HLR1"/>
<keyword evidence="1" id="KW-0472">Membrane</keyword>
<evidence type="ECO:0000313" key="3">
    <source>
        <dbReference type="Proteomes" id="UP000296822"/>
    </source>
</evidence>
<reference evidence="2 3" key="1">
    <citation type="journal article" date="2019" name="Nat. Commun.">
        <title>A new type of DNA phosphorothioation-based antiviral system in archaea.</title>
        <authorList>
            <person name="Xiong L."/>
            <person name="Liu S."/>
            <person name="Chen S."/>
            <person name="Xiao Y."/>
            <person name="Zhu B."/>
            <person name="Gao Y."/>
            <person name="Zhang Y."/>
            <person name="Chen B."/>
            <person name="Luo J."/>
            <person name="Deng Z."/>
            <person name="Chen X."/>
            <person name="Wang L."/>
            <person name="Chen S."/>
        </authorList>
    </citation>
    <scope>NUCLEOTIDE SEQUENCE [LARGE SCALE GENOMIC DNA]</scope>
    <source>
        <strain evidence="2 3">JCM 10635</strain>
    </source>
</reference>
<evidence type="ECO:0000256" key="1">
    <source>
        <dbReference type="SAM" id="Phobius"/>
    </source>
</evidence>
<keyword evidence="1" id="KW-1133">Transmembrane helix</keyword>
<feature type="transmembrane region" description="Helical" evidence="1">
    <location>
        <begin position="29"/>
        <end position="48"/>
    </location>
</feature>
<accession>A0A4D6HLR1</accession>
<protein>
    <submittedName>
        <fullName evidence="2">Uncharacterized protein</fullName>
    </submittedName>
</protein>
<gene>
    <name evidence="2" type="ORF">DV706_05545</name>
</gene>
<name>A0A4D6HLR1_9EURY</name>